<feature type="region of interest" description="Disordered" evidence="15">
    <location>
        <begin position="447"/>
        <end position="477"/>
    </location>
</feature>
<dbReference type="FunFam" id="3.30.160.60:FF:000213">
    <property type="entry name" value="Zinc finger protein 624"/>
    <property type="match status" value="1"/>
</dbReference>
<keyword evidence="6" id="KW-0677">Repeat</keyword>
<dbReference type="SMART" id="SM00355">
    <property type="entry name" value="ZnF_C2H2"/>
    <property type="match status" value="18"/>
</dbReference>
<feature type="compositionally biased region" description="Acidic residues" evidence="15">
    <location>
        <begin position="241"/>
        <end position="257"/>
    </location>
</feature>
<keyword evidence="9" id="KW-0832">Ubl conjugation</keyword>
<dbReference type="PROSITE" id="PS00028">
    <property type="entry name" value="ZINC_FINGER_C2H2_1"/>
    <property type="match status" value="16"/>
</dbReference>
<evidence type="ECO:0000256" key="14">
    <source>
        <dbReference type="PROSITE-ProRule" id="PRU00042"/>
    </source>
</evidence>
<feature type="compositionally biased region" description="Basic and acidic residues" evidence="15">
    <location>
        <begin position="1340"/>
        <end position="1352"/>
    </location>
</feature>
<dbReference type="InterPro" id="IPR028002">
    <property type="entry name" value="Myb_DNA-bind_5"/>
</dbReference>
<evidence type="ECO:0000256" key="13">
    <source>
        <dbReference type="ARBA" id="ARBA00023242"/>
    </source>
</evidence>
<keyword evidence="13" id="KW-0539">Nucleus</keyword>
<dbReference type="FunFam" id="3.30.160.60:FF:000624">
    <property type="entry name" value="zinc finger protein 697"/>
    <property type="match status" value="1"/>
</dbReference>
<keyword evidence="11" id="KW-0238">DNA-binding</keyword>
<dbReference type="SUPFAM" id="SSF57667">
    <property type="entry name" value="beta-beta-alpha zinc fingers"/>
    <property type="match status" value="9"/>
</dbReference>
<keyword evidence="10" id="KW-0805">Transcription regulation</keyword>
<keyword evidence="5" id="KW-0479">Metal-binding</keyword>
<dbReference type="PROSITE" id="PS50157">
    <property type="entry name" value="ZINC_FINGER_C2H2_2"/>
    <property type="match status" value="14"/>
</dbReference>
<feature type="domain" description="C2H2-type" evidence="16">
    <location>
        <begin position="699"/>
        <end position="729"/>
    </location>
</feature>
<dbReference type="Pfam" id="PF13912">
    <property type="entry name" value="zf-C2H2_6"/>
    <property type="match status" value="1"/>
</dbReference>
<dbReference type="GO" id="GO:0003677">
    <property type="term" value="F:DNA binding"/>
    <property type="evidence" value="ECO:0007669"/>
    <property type="project" value="UniProtKB-KW"/>
</dbReference>
<feature type="domain" description="C2H2-type" evidence="16">
    <location>
        <begin position="878"/>
        <end position="905"/>
    </location>
</feature>
<feature type="domain" description="C2H2-type" evidence="16">
    <location>
        <begin position="643"/>
        <end position="670"/>
    </location>
</feature>
<evidence type="ECO:0000313" key="18">
    <source>
        <dbReference type="Proteomes" id="UP001221898"/>
    </source>
</evidence>
<dbReference type="InterPro" id="IPR050331">
    <property type="entry name" value="Zinc_finger"/>
</dbReference>
<keyword evidence="8" id="KW-0862">Zinc</keyword>
<evidence type="ECO:0000256" key="8">
    <source>
        <dbReference type="ARBA" id="ARBA00022833"/>
    </source>
</evidence>
<feature type="region of interest" description="Disordered" evidence="15">
    <location>
        <begin position="241"/>
        <end position="317"/>
    </location>
</feature>
<evidence type="ECO:0000256" key="15">
    <source>
        <dbReference type="SAM" id="MobiDB-lite"/>
    </source>
</evidence>
<comment type="function">
    <text evidence="1">May be involved in transcriptional regulation.</text>
</comment>
<accession>A0AAD7RRB3</accession>
<feature type="domain" description="C2H2-type" evidence="16">
    <location>
        <begin position="516"/>
        <end position="543"/>
    </location>
</feature>
<evidence type="ECO:0000259" key="16">
    <source>
        <dbReference type="PROSITE" id="PS50157"/>
    </source>
</evidence>
<dbReference type="EMBL" id="JAINUG010000189">
    <property type="protein sequence ID" value="KAJ8388892.1"/>
    <property type="molecule type" value="Genomic_DNA"/>
</dbReference>
<proteinExistence type="inferred from homology"/>
<feature type="domain" description="C2H2-type" evidence="16">
    <location>
        <begin position="934"/>
        <end position="961"/>
    </location>
</feature>
<dbReference type="FunFam" id="3.30.160.60:FF:001480">
    <property type="entry name" value="Si:cabz01071911.3"/>
    <property type="match status" value="1"/>
</dbReference>
<feature type="compositionally biased region" description="Basic and acidic residues" evidence="15">
    <location>
        <begin position="258"/>
        <end position="270"/>
    </location>
</feature>
<dbReference type="FunFam" id="3.30.160.60:FF:000100">
    <property type="entry name" value="Zinc finger 45-like"/>
    <property type="match status" value="1"/>
</dbReference>
<dbReference type="Pfam" id="PF13873">
    <property type="entry name" value="Myb_DNA-bind_5"/>
    <property type="match status" value="1"/>
</dbReference>
<keyword evidence="12" id="KW-0804">Transcription</keyword>
<feature type="region of interest" description="Disordered" evidence="15">
    <location>
        <begin position="186"/>
        <end position="219"/>
    </location>
</feature>
<dbReference type="PANTHER" id="PTHR16515:SF49">
    <property type="entry name" value="GASTRULA ZINC FINGER PROTEIN XLCGF49.1-LIKE-RELATED"/>
    <property type="match status" value="1"/>
</dbReference>
<gene>
    <name evidence="17" type="ORF">AAFF_G00126480</name>
</gene>
<feature type="domain" description="C2H2-type" evidence="16">
    <location>
        <begin position="726"/>
        <end position="753"/>
    </location>
</feature>
<evidence type="ECO:0000256" key="2">
    <source>
        <dbReference type="ARBA" id="ARBA00004123"/>
    </source>
</evidence>
<feature type="domain" description="C2H2-type" evidence="16">
    <location>
        <begin position="906"/>
        <end position="933"/>
    </location>
</feature>
<comment type="caution">
    <text evidence="17">The sequence shown here is derived from an EMBL/GenBank/DDBJ whole genome shotgun (WGS) entry which is preliminary data.</text>
</comment>
<feature type="compositionally biased region" description="Low complexity" evidence="15">
    <location>
        <begin position="203"/>
        <end position="215"/>
    </location>
</feature>
<feature type="domain" description="C2H2-type" evidence="16">
    <location>
        <begin position="961"/>
        <end position="988"/>
    </location>
</feature>
<evidence type="ECO:0000256" key="12">
    <source>
        <dbReference type="ARBA" id="ARBA00023163"/>
    </source>
</evidence>
<dbReference type="FunFam" id="3.30.160.60:FF:000247">
    <property type="entry name" value="Zinc finger protein 236"/>
    <property type="match status" value="1"/>
</dbReference>
<dbReference type="Proteomes" id="UP001221898">
    <property type="component" value="Unassembled WGS sequence"/>
</dbReference>
<evidence type="ECO:0000256" key="6">
    <source>
        <dbReference type="ARBA" id="ARBA00022737"/>
    </source>
</evidence>
<feature type="domain" description="C2H2-type" evidence="16">
    <location>
        <begin position="1017"/>
        <end position="1044"/>
    </location>
</feature>
<feature type="region of interest" description="Disordered" evidence="15">
    <location>
        <begin position="1044"/>
        <end position="1089"/>
    </location>
</feature>
<feature type="region of interest" description="Disordered" evidence="15">
    <location>
        <begin position="22"/>
        <end position="53"/>
    </location>
</feature>
<comment type="subcellular location">
    <subcellularLocation>
        <location evidence="2">Nucleus</location>
    </subcellularLocation>
</comment>
<dbReference type="Pfam" id="PF00096">
    <property type="entry name" value="zf-C2H2"/>
    <property type="match status" value="7"/>
</dbReference>
<dbReference type="InterPro" id="IPR013087">
    <property type="entry name" value="Znf_C2H2_type"/>
</dbReference>
<feature type="compositionally biased region" description="Polar residues" evidence="15">
    <location>
        <begin position="1305"/>
        <end position="1320"/>
    </location>
</feature>
<evidence type="ECO:0000256" key="3">
    <source>
        <dbReference type="ARBA" id="ARBA00006991"/>
    </source>
</evidence>
<reference evidence="17" key="1">
    <citation type="journal article" date="2023" name="Science">
        <title>Genome structures resolve the early diversification of teleost fishes.</title>
        <authorList>
            <person name="Parey E."/>
            <person name="Louis A."/>
            <person name="Montfort J."/>
            <person name="Bouchez O."/>
            <person name="Roques C."/>
            <person name="Iampietro C."/>
            <person name="Lluch J."/>
            <person name="Castinel A."/>
            <person name="Donnadieu C."/>
            <person name="Desvignes T."/>
            <person name="Floi Bucao C."/>
            <person name="Jouanno E."/>
            <person name="Wen M."/>
            <person name="Mejri S."/>
            <person name="Dirks R."/>
            <person name="Jansen H."/>
            <person name="Henkel C."/>
            <person name="Chen W.J."/>
            <person name="Zahm M."/>
            <person name="Cabau C."/>
            <person name="Klopp C."/>
            <person name="Thompson A.W."/>
            <person name="Robinson-Rechavi M."/>
            <person name="Braasch I."/>
            <person name="Lecointre G."/>
            <person name="Bobe J."/>
            <person name="Postlethwait J.H."/>
            <person name="Berthelot C."/>
            <person name="Roest Crollius H."/>
            <person name="Guiguen Y."/>
        </authorList>
    </citation>
    <scope>NUCLEOTIDE SEQUENCE</scope>
    <source>
        <strain evidence="17">NC1722</strain>
    </source>
</reference>
<feature type="compositionally biased region" description="Polar residues" evidence="15">
    <location>
        <begin position="1247"/>
        <end position="1271"/>
    </location>
</feature>
<dbReference type="PANTHER" id="PTHR16515">
    <property type="entry name" value="PR DOMAIN ZINC FINGER PROTEIN"/>
    <property type="match status" value="1"/>
</dbReference>
<keyword evidence="7 14" id="KW-0863">Zinc-finger</keyword>
<protein>
    <recommendedName>
        <fullName evidence="16">C2H2-type domain-containing protein</fullName>
    </recommendedName>
</protein>
<feature type="domain" description="C2H2-type" evidence="16">
    <location>
        <begin position="615"/>
        <end position="642"/>
    </location>
</feature>
<feature type="compositionally biased region" description="Low complexity" evidence="15">
    <location>
        <begin position="1323"/>
        <end position="1332"/>
    </location>
</feature>
<dbReference type="GO" id="GO:0008270">
    <property type="term" value="F:zinc ion binding"/>
    <property type="evidence" value="ECO:0007669"/>
    <property type="project" value="UniProtKB-KW"/>
</dbReference>
<comment type="similarity">
    <text evidence="3">Belongs to the krueppel C2H2-type zinc-finger protein family.</text>
</comment>
<evidence type="ECO:0000256" key="4">
    <source>
        <dbReference type="ARBA" id="ARBA00022499"/>
    </source>
</evidence>
<feature type="compositionally biased region" description="Basic residues" evidence="15">
    <location>
        <begin position="1059"/>
        <end position="1072"/>
    </location>
</feature>
<evidence type="ECO:0000313" key="17">
    <source>
        <dbReference type="EMBL" id="KAJ8388892.1"/>
    </source>
</evidence>
<dbReference type="GO" id="GO:0005634">
    <property type="term" value="C:nucleus"/>
    <property type="evidence" value="ECO:0007669"/>
    <property type="project" value="UniProtKB-SubCell"/>
</dbReference>
<dbReference type="FunFam" id="3.30.160.60:FF:000065">
    <property type="entry name" value="B-cell CLL/lymphoma 6, member B"/>
    <property type="match status" value="1"/>
</dbReference>
<evidence type="ECO:0000256" key="5">
    <source>
        <dbReference type="ARBA" id="ARBA00022723"/>
    </source>
</evidence>
<feature type="domain" description="C2H2-type" evidence="16">
    <location>
        <begin position="989"/>
        <end position="1016"/>
    </location>
</feature>
<evidence type="ECO:0000256" key="11">
    <source>
        <dbReference type="ARBA" id="ARBA00023125"/>
    </source>
</evidence>
<feature type="domain" description="C2H2-type" evidence="16">
    <location>
        <begin position="485"/>
        <end position="512"/>
    </location>
</feature>
<keyword evidence="18" id="KW-1185">Reference proteome</keyword>
<feature type="compositionally biased region" description="Polar residues" evidence="15">
    <location>
        <begin position="1220"/>
        <end position="1232"/>
    </location>
</feature>
<dbReference type="InterPro" id="IPR036236">
    <property type="entry name" value="Znf_C2H2_sf"/>
</dbReference>
<feature type="region of interest" description="Disordered" evidence="15">
    <location>
        <begin position="851"/>
        <end position="875"/>
    </location>
</feature>
<dbReference type="Gene3D" id="3.30.160.60">
    <property type="entry name" value="Classic Zinc Finger"/>
    <property type="match status" value="12"/>
</dbReference>
<organism evidence="17 18">
    <name type="scientific">Aldrovandia affinis</name>
    <dbReference type="NCBI Taxonomy" id="143900"/>
    <lineage>
        <taxon>Eukaryota</taxon>
        <taxon>Metazoa</taxon>
        <taxon>Chordata</taxon>
        <taxon>Craniata</taxon>
        <taxon>Vertebrata</taxon>
        <taxon>Euteleostomi</taxon>
        <taxon>Actinopterygii</taxon>
        <taxon>Neopterygii</taxon>
        <taxon>Teleostei</taxon>
        <taxon>Notacanthiformes</taxon>
        <taxon>Halosauridae</taxon>
        <taxon>Aldrovandia</taxon>
    </lineage>
</organism>
<dbReference type="GO" id="GO:0010468">
    <property type="term" value="P:regulation of gene expression"/>
    <property type="evidence" value="ECO:0007669"/>
    <property type="project" value="TreeGrafter"/>
</dbReference>
<evidence type="ECO:0000256" key="10">
    <source>
        <dbReference type="ARBA" id="ARBA00023015"/>
    </source>
</evidence>
<feature type="compositionally biased region" description="Basic and acidic residues" evidence="15">
    <location>
        <begin position="450"/>
        <end position="477"/>
    </location>
</feature>
<dbReference type="FunFam" id="3.30.160.60:FF:000135">
    <property type="entry name" value="Zinc finger protein 358"/>
    <property type="match status" value="1"/>
</dbReference>
<keyword evidence="4" id="KW-1017">Isopeptide bond</keyword>
<feature type="domain" description="C2H2-type" evidence="16">
    <location>
        <begin position="587"/>
        <end position="614"/>
    </location>
</feature>
<evidence type="ECO:0000256" key="1">
    <source>
        <dbReference type="ARBA" id="ARBA00003767"/>
    </source>
</evidence>
<feature type="region of interest" description="Disordered" evidence="15">
    <location>
        <begin position="1184"/>
        <end position="1361"/>
    </location>
</feature>
<evidence type="ECO:0000256" key="9">
    <source>
        <dbReference type="ARBA" id="ARBA00022843"/>
    </source>
</evidence>
<feature type="domain" description="C2H2-type" evidence="16">
    <location>
        <begin position="671"/>
        <end position="698"/>
    </location>
</feature>
<evidence type="ECO:0000256" key="7">
    <source>
        <dbReference type="ARBA" id="ARBA00022771"/>
    </source>
</evidence>
<sequence>MTEYYEEGGLLYEHSPPMHIKVESPEGPFGGGVSEDGFAREDEDSEGSCDHNGELPGALPFNVVVVHPNVMAPGMSADDLISLEQNSSVSAAMAAGGGGKRKSRFSGAELEVLVSEVTRCEGELFGPAGRLRRRERERIWGGILERVNAVSRVPRTLREVKKRWDDLKRRNGGRLADARHRSCCLPSSRGASMLGRSVQASPRLQQSRQRQGSRGKASYPCFSDTDVVIAGAVDGTEGDCFEKEEEQSGGGGEEGDGDHEGGEGNMEDKLGLGLGLGLGPPPTSERWLPPSPLYSAPFLNGTPQPSPQPSLGAQHGPLEVPLRSSWLEDELRGLGEAAGHLGDRVEQNLRLCGSQTAISIVHQTNDTAMVPNLVIDLTAPEAEAQMLPVVSCERQREFEWSETEEEPELLREREHEKNNLPEIEVDAMIDNGVDLSPAVEEMEVVNPLPPRDKGKMAKDTAEDLGEKEGEKAKAEAPVKQRKSRLICQECGKLFTRRETFNLHRHFHTHQDELASLTCKECGLTFQHRSSLIKHRGEHKDKSTPMVLERRAHGREGRSLQCSHCRETFLSLGKLRCHACHRAPEKPYRCPLCRKEFQYRVSINAHIQTHSLESPFRCLECNKGFQCGMTLRIHQRSHAALKPFECPECGLVFRHRFIMEDHRRKHSEDRAHQCGVCGKRFKYGSLLHQHQFLHTGQRPFRCPDCGKNFAFAQNMRAHWRQHRRHTHTCPNCPLTFLDLNGLQVHMLSHQAEESFAGAGRVNADSNLVQEHSHTCPLCHLVLPNLAGLKAHMLVHEVEEGFGDAGRVTMNNIENQERAHPCPHCLLVLPDLRSLQSHIVTHEVPAVVEEVARAEGRPSPNNTEEVPGGGWGDHTNRKPLKCPECSKTFRHRSVLELHMRIHSRDKPFQCKVCGKSFKFSSYLQQHLIIHTGQKPFKCPDCGKDFAFLQNMKTHQRLHQQKPYRCTQCRKGYSEESELQRHMVSHTGDKPHKCQLCDKSFGLAYLLRDHLNTHTGERPHRCQECNKSFPWLSSLLVHQKIHARKRQGLSQPLSLPVAPQRGRGRGRGSRGRRGSRWASGWPRWAGGEGMGIPPPPSYSVAITRGPEWPGRLAQPPAPIYAPQFNFREQWQPPHQWSEGAVLQQPQQTLAWADAPVSTQVVAAAIQYGSSHPAHVDGAAVWRFQAPPTVPHTLSSSSKPGEGQELKQQKQQQLPPLPLGWADASSSSTHVVQQESPHAPSGNGAVVWAFQTPQSVPQTLSSPKKTGNGQDQQQPLGWANAPAATKMGPTTMQYEEPHPRHSSGGAMFSFQTSPVGLKTLSSPNKLGEGQEQQQQQPMITHPQAHPDRTIPPHRPDGPSSLLPPAQNNYLVHQRMVCKQLPCPPALPPLQPAQLTKPHQPDGGRPLPFARNPLLQCMICGCSLPRELDLHLHYMQHAQGEI</sequence>
<name>A0AAD7RRB3_9TELE</name>